<organism evidence="2 3">
    <name type="scientific">Bradyrhizobium erythrophlei</name>
    <dbReference type="NCBI Taxonomy" id="1437360"/>
    <lineage>
        <taxon>Bacteria</taxon>
        <taxon>Pseudomonadati</taxon>
        <taxon>Pseudomonadota</taxon>
        <taxon>Alphaproteobacteria</taxon>
        <taxon>Hyphomicrobiales</taxon>
        <taxon>Nitrobacteraceae</taxon>
        <taxon>Bradyrhizobium</taxon>
    </lineage>
</organism>
<gene>
    <name evidence="2" type="ORF">SAMN05444169_1360</name>
</gene>
<feature type="chain" id="PRO_5012477316" evidence="1">
    <location>
        <begin position="33"/>
        <end position="148"/>
    </location>
</feature>
<protein>
    <submittedName>
        <fullName evidence="2">Uncharacterized protein</fullName>
    </submittedName>
</protein>
<feature type="signal peptide" evidence="1">
    <location>
        <begin position="1"/>
        <end position="32"/>
    </location>
</feature>
<dbReference type="EMBL" id="LT670818">
    <property type="protein sequence ID" value="SHG24392.1"/>
    <property type="molecule type" value="Genomic_DNA"/>
</dbReference>
<dbReference type="AlphaFoldDB" id="A0A1M5I808"/>
<proteinExistence type="predicted"/>
<evidence type="ECO:0000313" key="2">
    <source>
        <dbReference type="EMBL" id="SHG24392.1"/>
    </source>
</evidence>
<dbReference type="OrthoDB" id="8265206at2"/>
<sequence length="148" mass="15870">MTKRRFGKRLALGMMIAVTSAAPASFAQQAWAQQAEPAPKPGKPIHAGDVLSGELNAMRLRADIKGKRVSTYQLTSEPRRLPPPNGLCGLETGPETFQIVTNSDAQAAQLRGFIGKEVSLKVDEVACAQDAGQMSEAVVTKWSVVTKH</sequence>
<evidence type="ECO:0000256" key="1">
    <source>
        <dbReference type="SAM" id="SignalP"/>
    </source>
</evidence>
<accession>A0A1M5I808</accession>
<evidence type="ECO:0000313" key="3">
    <source>
        <dbReference type="Proteomes" id="UP000190675"/>
    </source>
</evidence>
<dbReference type="Proteomes" id="UP000190675">
    <property type="component" value="Chromosome I"/>
</dbReference>
<keyword evidence="1" id="KW-0732">Signal</keyword>
<dbReference type="RefSeq" id="WP_079573030.1">
    <property type="nucleotide sequence ID" value="NZ_LT670818.1"/>
</dbReference>
<reference evidence="2 3" key="1">
    <citation type="submission" date="2016-11" db="EMBL/GenBank/DDBJ databases">
        <authorList>
            <person name="Jaros S."/>
            <person name="Januszkiewicz K."/>
            <person name="Wedrychowicz H."/>
        </authorList>
    </citation>
    <scope>NUCLEOTIDE SEQUENCE [LARGE SCALE GENOMIC DNA]</scope>
    <source>
        <strain evidence="2 3">GAS242</strain>
    </source>
</reference>
<name>A0A1M5I808_9BRAD</name>